<keyword evidence="5 9" id="KW-0812">Transmembrane</keyword>
<evidence type="ECO:0000256" key="5">
    <source>
        <dbReference type="ARBA" id="ARBA00022692"/>
    </source>
</evidence>
<protein>
    <submittedName>
        <fullName evidence="10">Sodium:alanine symporter family protein</fullName>
    </submittedName>
</protein>
<accession>A0A3R5WIW3</accession>
<feature type="transmembrane region" description="Helical" evidence="9">
    <location>
        <begin position="346"/>
        <end position="369"/>
    </location>
</feature>
<feature type="transmembrane region" description="Helical" evidence="9">
    <location>
        <begin position="244"/>
        <end position="266"/>
    </location>
</feature>
<evidence type="ECO:0000256" key="8">
    <source>
        <dbReference type="ARBA" id="ARBA00023136"/>
    </source>
</evidence>
<keyword evidence="6 9" id="KW-0769">Symport</keyword>
<feature type="transmembrane region" description="Helical" evidence="9">
    <location>
        <begin position="209"/>
        <end position="232"/>
    </location>
</feature>
<feature type="transmembrane region" description="Helical" evidence="9">
    <location>
        <begin position="178"/>
        <end position="197"/>
    </location>
</feature>
<evidence type="ECO:0000256" key="6">
    <source>
        <dbReference type="ARBA" id="ARBA00022847"/>
    </source>
</evidence>
<sequence length="458" mass="49283">MDAINDFFTAFSSFLWGWPMIILLLGTHIFLTIRLRFPQRKIFKAIKLSVKKDKNATGDVSQFRALATALAATIGTGNIIGVATAIALGGPGAVLWCWLTGVFGISTKYAEGLLAVKYRVKTKRGTMLGGPMYALEKGLGWKWLAVLFALFAALASFGIGSTVQANAISTLVENQYGISPYITGAIVTALGAAVILGGVKSISKVCGMLVPFMALFYVLGCIYILCVNHAYLLPAIHVIFDSAFTTKAAGGGFAGSTMMIAARYGIARGLFSNESGLGSAPIVAAAAQTRNPVRQALVSSTGTFWDTVIICALTGLVITSSIIAYPDIDYHNGAALTKAAFSKIPYIGAPILTIGLATFAFSTTLGWSYYGERCVEYLKGKKWMLCFRIVYIATIFLGSIISLGLVWNIADCMNALMAIPNLISLLCLSGIIVHETRKYLWRDQLDKDMDEKEIEELE</sequence>
<evidence type="ECO:0000256" key="2">
    <source>
        <dbReference type="ARBA" id="ARBA00009261"/>
    </source>
</evidence>
<dbReference type="Pfam" id="PF01235">
    <property type="entry name" value="Na_Ala_symp"/>
    <property type="match status" value="1"/>
</dbReference>
<dbReference type="Proteomes" id="UP000283872">
    <property type="component" value="Unassembled WGS sequence"/>
</dbReference>
<keyword evidence="7 9" id="KW-1133">Transmembrane helix</keyword>
<evidence type="ECO:0000256" key="7">
    <source>
        <dbReference type="ARBA" id="ARBA00022989"/>
    </source>
</evidence>
<evidence type="ECO:0000256" key="1">
    <source>
        <dbReference type="ARBA" id="ARBA00004651"/>
    </source>
</evidence>
<proteinExistence type="inferred from homology"/>
<dbReference type="GO" id="GO:0005283">
    <property type="term" value="F:amino acid:sodium symporter activity"/>
    <property type="evidence" value="ECO:0007669"/>
    <property type="project" value="InterPro"/>
</dbReference>
<dbReference type="EMBL" id="QRVA01000041">
    <property type="protein sequence ID" value="RGS12117.1"/>
    <property type="molecule type" value="Genomic_DNA"/>
</dbReference>
<evidence type="ECO:0000256" key="4">
    <source>
        <dbReference type="ARBA" id="ARBA00022475"/>
    </source>
</evidence>
<dbReference type="NCBIfam" id="TIGR00835">
    <property type="entry name" value="agcS"/>
    <property type="match status" value="1"/>
</dbReference>
<keyword evidence="3 9" id="KW-0813">Transport</keyword>
<feature type="transmembrane region" description="Helical" evidence="9">
    <location>
        <begin position="139"/>
        <end position="158"/>
    </location>
</feature>
<evidence type="ECO:0000313" key="11">
    <source>
        <dbReference type="Proteomes" id="UP000283872"/>
    </source>
</evidence>
<dbReference type="Gene3D" id="1.20.1740.10">
    <property type="entry name" value="Amino acid/polyamine transporter I"/>
    <property type="match status" value="1"/>
</dbReference>
<dbReference type="RefSeq" id="WP_118086127.1">
    <property type="nucleotide sequence ID" value="NZ_QRVA01000041.1"/>
</dbReference>
<organism evidence="10 11">
    <name type="scientific">Segatella copri</name>
    <dbReference type="NCBI Taxonomy" id="165179"/>
    <lineage>
        <taxon>Bacteria</taxon>
        <taxon>Pseudomonadati</taxon>
        <taxon>Bacteroidota</taxon>
        <taxon>Bacteroidia</taxon>
        <taxon>Bacteroidales</taxon>
        <taxon>Prevotellaceae</taxon>
        <taxon>Segatella</taxon>
    </lineage>
</organism>
<comment type="caution">
    <text evidence="10">The sequence shown here is derived from an EMBL/GenBank/DDBJ whole genome shotgun (WGS) entry which is preliminary data.</text>
</comment>
<dbReference type="InterPro" id="IPR001463">
    <property type="entry name" value="Na/Ala_symport"/>
</dbReference>
<gene>
    <name evidence="10" type="ORF">DWY11_12880</name>
</gene>
<dbReference type="PRINTS" id="PR00175">
    <property type="entry name" value="NAALASMPORT"/>
</dbReference>
<feature type="transmembrane region" description="Helical" evidence="9">
    <location>
        <begin position="415"/>
        <end position="433"/>
    </location>
</feature>
<comment type="similarity">
    <text evidence="2 9">Belongs to the alanine or glycine:cation symporter (AGCS) (TC 2.A.25) family.</text>
</comment>
<evidence type="ECO:0000256" key="3">
    <source>
        <dbReference type="ARBA" id="ARBA00022448"/>
    </source>
</evidence>
<feature type="transmembrane region" description="Helical" evidence="9">
    <location>
        <begin position="15"/>
        <end position="37"/>
    </location>
</feature>
<name>A0A3R5WIW3_9BACT</name>
<dbReference type="GO" id="GO:0005886">
    <property type="term" value="C:plasma membrane"/>
    <property type="evidence" value="ECO:0007669"/>
    <property type="project" value="UniProtKB-SubCell"/>
</dbReference>
<keyword evidence="4 9" id="KW-1003">Cell membrane</keyword>
<dbReference type="FunFam" id="1.20.1740.10:FF:000004">
    <property type="entry name" value="Sodium:alanine symporter family protein"/>
    <property type="match status" value="1"/>
</dbReference>
<feature type="transmembrane region" description="Helical" evidence="9">
    <location>
        <begin position="93"/>
        <end position="118"/>
    </location>
</feature>
<keyword evidence="8 9" id="KW-0472">Membrane</keyword>
<feature type="transmembrane region" description="Helical" evidence="9">
    <location>
        <begin position="389"/>
        <end position="409"/>
    </location>
</feature>
<feature type="transmembrane region" description="Helical" evidence="9">
    <location>
        <begin position="65"/>
        <end position="87"/>
    </location>
</feature>
<reference evidence="10 11" key="1">
    <citation type="submission" date="2018-08" db="EMBL/GenBank/DDBJ databases">
        <title>A genome reference for cultivated species of the human gut microbiota.</title>
        <authorList>
            <person name="Zou Y."/>
            <person name="Xue W."/>
            <person name="Luo G."/>
        </authorList>
    </citation>
    <scope>NUCLEOTIDE SEQUENCE [LARGE SCALE GENOMIC DNA]</scope>
    <source>
        <strain evidence="10 11">AF24-12</strain>
    </source>
</reference>
<evidence type="ECO:0000256" key="9">
    <source>
        <dbReference type="RuleBase" id="RU363064"/>
    </source>
</evidence>
<dbReference type="PANTHER" id="PTHR30330:SF3">
    <property type="entry name" value="TRANSCRIPTIONAL REGULATOR, LRP FAMILY"/>
    <property type="match status" value="1"/>
</dbReference>
<comment type="subcellular location">
    <subcellularLocation>
        <location evidence="1 9">Cell membrane</location>
        <topology evidence="1 9">Multi-pass membrane protein</topology>
    </subcellularLocation>
</comment>
<dbReference type="AlphaFoldDB" id="A0A3R5WIW3"/>
<feature type="transmembrane region" description="Helical" evidence="9">
    <location>
        <begin position="304"/>
        <end position="326"/>
    </location>
</feature>
<dbReference type="PANTHER" id="PTHR30330">
    <property type="entry name" value="AGSS FAMILY TRANSPORTER, SODIUM-ALANINE"/>
    <property type="match status" value="1"/>
</dbReference>
<evidence type="ECO:0000313" key="10">
    <source>
        <dbReference type="EMBL" id="RGS12117.1"/>
    </source>
</evidence>